<proteinExistence type="inferred from homology"/>
<dbReference type="InterPro" id="IPR000640">
    <property type="entry name" value="EFG_V-like"/>
</dbReference>
<dbReference type="EMBL" id="LNKA01000005">
    <property type="protein sequence ID" value="KTC65203.1"/>
    <property type="molecule type" value="Genomic_DNA"/>
</dbReference>
<dbReference type="Pfam" id="PF14492">
    <property type="entry name" value="EFG_III"/>
    <property type="match status" value="1"/>
</dbReference>
<dbReference type="InterPro" id="IPR009022">
    <property type="entry name" value="EFG_III"/>
</dbReference>
<evidence type="ECO:0000256" key="3">
    <source>
        <dbReference type="ARBA" id="ARBA00022741"/>
    </source>
</evidence>
<keyword evidence="12" id="KW-1185">Reference proteome</keyword>
<dbReference type="NCBIfam" id="NF009381">
    <property type="entry name" value="PRK12740.1-5"/>
    <property type="match status" value="1"/>
</dbReference>
<keyword evidence="5 8" id="KW-0648">Protein biosynthesis</keyword>
<dbReference type="PATRIC" id="fig|45056.6.peg.1432"/>
<dbReference type="EMBL" id="LR134417">
    <property type="protein sequence ID" value="VEH82916.1"/>
    <property type="molecule type" value="Genomic_DNA"/>
</dbReference>
<dbReference type="Pfam" id="PF03764">
    <property type="entry name" value="EFG_IV"/>
    <property type="match status" value="1"/>
</dbReference>
<organism evidence="10 12">
    <name type="scientific">Legionella adelaidensis</name>
    <dbReference type="NCBI Taxonomy" id="45056"/>
    <lineage>
        <taxon>Bacteria</taxon>
        <taxon>Pseudomonadati</taxon>
        <taxon>Pseudomonadota</taxon>
        <taxon>Gammaproteobacteria</taxon>
        <taxon>Legionellales</taxon>
        <taxon>Legionellaceae</taxon>
        <taxon>Legionella</taxon>
    </lineage>
</organism>
<dbReference type="AlphaFoldDB" id="A0A0W0R277"/>
<dbReference type="GO" id="GO:0003746">
    <property type="term" value="F:translation elongation factor activity"/>
    <property type="evidence" value="ECO:0007669"/>
    <property type="project" value="UniProtKB-UniRule"/>
</dbReference>
<evidence type="ECO:0000256" key="1">
    <source>
        <dbReference type="ARBA" id="ARBA00005870"/>
    </source>
</evidence>
<evidence type="ECO:0000256" key="4">
    <source>
        <dbReference type="ARBA" id="ARBA00022768"/>
    </source>
</evidence>
<dbReference type="FunFam" id="2.40.30.10:FF:000006">
    <property type="entry name" value="Elongation factor G"/>
    <property type="match status" value="1"/>
</dbReference>
<keyword evidence="11" id="KW-0614">Plasmid</keyword>
<feature type="binding site" evidence="8">
    <location>
        <begin position="141"/>
        <end position="144"/>
    </location>
    <ligand>
        <name>GTP</name>
        <dbReference type="ChEBI" id="CHEBI:37565"/>
    </ligand>
</feature>
<comment type="similarity">
    <text evidence="1 8">Belongs to the TRAFAC class translation factor GTPase superfamily. Classic translation factor GTPase family. EF-G/EF-2 subfamily.</text>
</comment>
<dbReference type="STRING" id="45056.Lade_1386"/>
<dbReference type="InterPro" id="IPR031157">
    <property type="entry name" value="G_TR_CS"/>
</dbReference>
<dbReference type="CDD" id="cd03713">
    <property type="entry name" value="EFG_mtEFG_C"/>
    <property type="match status" value="1"/>
</dbReference>
<dbReference type="PROSITE" id="PS51722">
    <property type="entry name" value="G_TR_2"/>
    <property type="match status" value="1"/>
</dbReference>
<dbReference type="PANTHER" id="PTHR43261">
    <property type="entry name" value="TRANSLATION ELONGATION FACTOR G-RELATED"/>
    <property type="match status" value="1"/>
</dbReference>
<protein>
    <recommendedName>
        <fullName evidence="2 8">Elongation factor G</fullName>
        <shortName evidence="8">EF-G</shortName>
    </recommendedName>
</protein>
<dbReference type="FunFam" id="3.30.230.10:FF:000003">
    <property type="entry name" value="Elongation factor G"/>
    <property type="match status" value="1"/>
</dbReference>
<evidence type="ECO:0000256" key="5">
    <source>
        <dbReference type="ARBA" id="ARBA00022917"/>
    </source>
</evidence>
<dbReference type="NCBIfam" id="TIGR00484">
    <property type="entry name" value="EF-G"/>
    <property type="match status" value="1"/>
</dbReference>
<dbReference type="GO" id="GO:0005737">
    <property type="term" value="C:cytoplasm"/>
    <property type="evidence" value="ECO:0007669"/>
    <property type="project" value="UniProtKB-SubCell"/>
</dbReference>
<dbReference type="InterPro" id="IPR004161">
    <property type="entry name" value="EFTu-like_2"/>
</dbReference>
<keyword evidence="8" id="KW-0963">Cytoplasm</keyword>
<dbReference type="InterPro" id="IPR027417">
    <property type="entry name" value="P-loop_NTPase"/>
</dbReference>
<evidence type="ECO:0000313" key="10">
    <source>
        <dbReference type="EMBL" id="KTC65203.1"/>
    </source>
</evidence>
<evidence type="ECO:0000313" key="13">
    <source>
        <dbReference type="Proteomes" id="UP000281170"/>
    </source>
</evidence>
<dbReference type="Gene3D" id="3.40.50.300">
    <property type="entry name" value="P-loop containing nucleotide triphosphate hydrolases"/>
    <property type="match status" value="1"/>
</dbReference>
<dbReference type="FunFam" id="3.30.70.240:FF:000001">
    <property type="entry name" value="Elongation factor G"/>
    <property type="match status" value="1"/>
</dbReference>
<keyword evidence="6 8" id="KW-0342">GTP-binding</keyword>
<dbReference type="GO" id="GO:0003924">
    <property type="term" value="F:GTPase activity"/>
    <property type="evidence" value="ECO:0007669"/>
    <property type="project" value="InterPro"/>
</dbReference>
<dbReference type="CDD" id="cd16262">
    <property type="entry name" value="EFG_III"/>
    <property type="match status" value="1"/>
</dbReference>
<accession>A0A0W0R277</accession>
<dbReference type="SUPFAM" id="SSF54211">
    <property type="entry name" value="Ribosomal protein S5 domain 2-like"/>
    <property type="match status" value="1"/>
</dbReference>
<dbReference type="FunFam" id="3.40.50.300:FF:000029">
    <property type="entry name" value="Elongation factor G"/>
    <property type="match status" value="1"/>
</dbReference>
<dbReference type="FunFam" id="3.30.70.870:FF:000001">
    <property type="entry name" value="Elongation factor G"/>
    <property type="match status" value="1"/>
</dbReference>
<dbReference type="Gene3D" id="3.30.70.240">
    <property type="match status" value="1"/>
</dbReference>
<dbReference type="InterPro" id="IPR005517">
    <property type="entry name" value="Transl_elong_EFG/EF2_IV"/>
</dbReference>
<dbReference type="InterPro" id="IPR009000">
    <property type="entry name" value="Transl_B-barrel_sf"/>
</dbReference>
<dbReference type="Pfam" id="PF03144">
    <property type="entry name" value="GTP_EFTU_D2"/>
    <property type="match status" value="1"/>
</dbReference>
<dbReference type="KEGG" id="ladl:NCTC12735_00140"/>
<dbReference type="GO" id="GO:0097216">
    <property type="term" value="F:guanosine tetraphosphate binding"/>
    <property type="evidence" value="ECO:0007669"/>
    <property type="project" value="UniProtKB-ARBA"/>
</dbReference>
<dbReference type="PANTHER" id="PTHR43261:SF1">
    <property type="entry name" value="RIBOSOME-RELEASING FACTOR 2, MITOCHONDRIAL"/>
    <property type="match status" value="1"/>
</dbReference>
<dbReference type="SMART" id="SM00838">
    <property type="entry name" value="EFG_C"/>
    <property type="match status" value="1"/>
</dbReference>
<dbReference type="CDD" id="cd01434">
    <property type="entry name" value="EFG_mtEFG1_IV"/>
    <property type="match status" value="1"/>
</dbReference>
<reference evidence="11 13" key="2">
    <citation type="submission" date="2018-12" db="EMBL/GenBank/DDBJ databases">
        <authorList>
            <consortium name="Pathogen Informatics"/>
        </authorList>
    </citation>
    <scope>NUCLEOTIDE SEQUENCE [LARGE SCALE GENOMIC DNA]</scope>
    <source>
        <strain evidence="11 13">NCTC12735</strain>
        <plasmid evidence="13">8</plasmid>
    </source>
</reference>
<dbReference type="SUPFAM" id="SSF50447">
    <property type="entry name" value="Translation proteins"/>
    <property type="match status" value="1"/>
</dbReference>
<dbReference type="InterPro" id="IPR047872">
    <property type="entry name" value="EFG_IV"/>
</dbReference>
<dbReference type="SUPFAM" id="SSF54980">
    <property type="entry name" value="EF-G C-terminal domain-like"/>
    <property type="match status" value="2"/>
</dbReference>
<keyword evidence="3 8" id="KW-0547">Nucleotide-binding</keyword>
<dbReference type="InterPro" id="IPR035647">
    <property type="entry name" value="EFG_III/V"/>
</dbReference>
<dbReference type="InterPro" id="IPR005225">
    <property type="entry name" value="Small_GTP-bd"/>
</dbReference>
<evidence type="ECO:0000256" key="8">
    <source>
        <dbReference type="HAMAP-Rule" id="MF_00054"/>
    </source>
</evidence>
<feature type="binding site" evidence="8">
    <location>
        <begin position="87"/>
        <end position="91"/>
    </location>
    <ligand>
        <name>GTP</name>
        <dbReference type="ChEBI" id="CHEBI:37565"/>
    </ligand>
</feature>
<feature type="domain" description="Tr-type G" evidence="9">
    <location>
        <begin position="7"/>
        <end position="289"/>
    </location>
</feature>
<dbReference type="Gene3D" id="3.30.70.870">
    <property type="entry name" value="Elongation Factor G (Translational Gtpase), domain 3"/>
    <property type="match status" value="1"/>
</dbReference>
<comment type="function">
    <text evidence="7 8">Catalyzes the GTP-dependent ribosomal translocation step during translation elongation. During this step, the ribosome changes from the pre-translocational (PRE) to the post-translocational (POST) state as the newly formed A-site-bound peptidyl-tRNA and P-site-bound deacylated tRNA move to the P and E sites, respectively. Catalyzes the coordinated movement of the two tRNA molecules, the mRNA and conformational changes in the ribosome.</text>
</comment>
<dbReference type="CDD" id="cd04088">
    <property type="entry name" value="EFG_mtEFG_II"/>
    <property type="match status" value="1"/>
</dbReference>
<dbReference type="HAMAP" id="MF_00054_B">
    <property type="entry name" value="EF_G_EF_2_B"/>
    <property type="match status" value="1"/>
</dbReference>
<keyword evidence="4 8" id="KW-0251">Elongation factor</keyword>
<dbReference type="GO" id="GO:0005525">
    <property type="term" value="F:GTP binding"/>
    <property type="evidence" value="ECO:0007669"/>
    <property type="project" value="UniProtKB-UniRule"/>
</dbReference>
<dbReference type="CDD" id="cd01886">
    <property type="entry name" value="EF-G"/>
    <property type="match status" value="1"/>
</dbReference>
<dbReference type="InterPro" id="IPR020568">
    <property type="entry name" value="Ribosomal_Su5_D2-typ_SF"/>
</dbReference>
<dbReference type="InterPro" id="IPR014721">
    <property type="entry name" value="Ribsml_uS5_D2-typ_fold_subgr"/>
</dbReference>
<dbReference type="Pfam" id="PF00009">
    <property type="entry name" value="GTP_EFTU"/>
    <property type="match status" value="1"/>
</dbReference>
<dbReference type="InterPro" id="IPR004540">
    <property type="entry name" value="Transl_elong_EFG/EF2"/>
</dbReference>
<dbReference type="Proteomes" id="UP000281170">
    <property type="component" value="Plasmid 8"/>
</dbReference>
<dbReference type="GO" id="GO:0032790">
    <property type="term" value="P:ribosome disassembly"/>
    <property type="evidence" value="ECO:0007669"/>
    <property type="project" value="TreeGrafter"/>
</dbReference>
<evidence type="ECO:0000313" key="12">
    <source>
        <dbReference type="Proteomes" id="UP000054859"/>
    </source>
</evidence>
<evidence type="ECO:0000256" key="7">
    <source>
        <dbReference type="ARBA" id="ARBA00024731"/>
    </source>
</evidence>
<dbReference type="NCBIfam" id="NF009379">
    <property type="entry name" value="PRK12740.1-3"/>
    <property type="match status" value="1"/>
</dbReference>
<dbReference type="InterPro" id="IPR000795">
    <property type="entry name" value="T_Tr_GTP-bd_dom"/>
</dbReference>
<evidence type="ECO:0000256" key="6">
    <source>
        <dbReference type="ARBA" id="ARBA00023134"/>
    </source>
</evidence>
<dbReference type="PRINTS" id="PR00315">
    <property type="entry name" value="ELONGATNFCT"/>
</dbReference>
<feature type="binding site" evidence="8">
    <location>
        <begin position="16"/>
        <end position="23"/>
    </location>
    <ligand>
        <name>GTP</name>
        <dbReference type="ChEBI" id="CHEBI:37565"/>
    </ligand>
</feature>
<dbReference type="Proteomes" id="UP000054859">
    <property type="component" value="Unassembled WGS sequence"/>
</dbReference>
<dbReference type="PROSITE" id="PS00301">
    <property type="entry name" value="G_TR_1"/>
    <property type="match status" value="1"/>
</dbReference>
<geneLocation type="plasmid" evidence="11 13">
    <name>8</name>
</geneLocation>
<dbReference type="Pfam" id="PF00679">
    <property type="entry name" value="EFG_C"/>
    <property type="match status" value="1"/>
</dbReference>
<sequence length="695" mass="77216">MSTTPLELYRNIGIAAHVDAGKTTTTERVLFYTGTSHKMGEVHDGAATMDWMVQEQERGITITSAATTCYWSGMDKQYAKHRINIIDTPGHVDFMIEVERSLRVLDGAVVVFDSVSGVEPQSETVWRQSDKYGVPRIVFVNKMDRMGANFLRVVNQIKQRLGSNPVVVQLPIGAEETYKGVIDLVKMKAIYWDDESKGMKFEYHEIPQELKAQCEELRVQMIEAAAEATEELMDKYLEGQEFTEKEIKDALRMRTVNNEIVPVFCGSAFKNKGVQAVLDGVIDYLPSPLDIPPVRGVNDDGEEDIRKTSYDEPFSALAFKIATDPFVGTLTYFRVYSGVLKGGDTVFNPVKDKKERIGRLLQMHANSREEIKEVRAGDIAAAVGLKTVTTGDTLCDVNKIITLERMDFPDPVIAVAVEPKTKADQEKMSIALGKLAQEDPSFRVHTDEESGQTIIQGMGELHLEIIVDRMRREFLVEANVGKPQVAYRETIKSAVEQEGKFVRQSGGRGQYGHVWLKIEPKPRGEGYEFVNSIVGGVIPKEYIPAVDKGIQEQLQNGVIAGYPVVDVKVTLFDGSFHEVDSSEMAFKIAGSMGFKQGALKAAPVLLEPVMSVEVVTPEEYMGDVMGDLSRRRGMLQGMDESPAGRVIRAEVPLAEMFGYSTDLRSATQGRATYTMEFSKYAEAPSNIAEAIIKKQ</sequence>
<dbReference type="Gene3D" id="2.40.30.10">
    <property type="entry name" value="Translation factors"/>
    <property type="match status" value="1"/>
</dbReference>
<reference evidence="10 12" key="1">
    <citation type="submission" date="2015-11" db="EMBL/GenBank/DDBJ databases">
        <title>Identification of large and diverse effector repertoires of 38 Legionella species.</title>
        <authorList>
            <person name="Burstein D."/>
            <person name="Amaro F."/>
            <person name="Zusman T."/>
            <person name="Lifshitz Z."/>
            <person name="Cohen O."/>
            <person name="Gilbert J.A."/>
            <person name="Pupko T."/>
            <person name="Shuman H.A."/>
            <person name="Segal G."/>
        </authorList>
    </citation>
    <scope>NUCLEOTIDE SEQUENCE [LARGE SCALE GENOMIC DNA]</scope>
    <source>
        <strain evidence="10 12">1762-AUS-E</strain>
    </source>
</reference>
<dbReference type="RefSeq" id="WP_232048487.1">
    <property type="nucleotide sequence ID" value="NZ_CAAAHS010000018.1"/>
</dbReference>
<name>A0A0W0R277_9GAMM</name>
<gene>
    <name evidence="8 10" type="primary">fusA</name>
    <name evidence="10" type="ORF">Lade_1386</name>
    <name evidence="11" type="ORF">NCTC12735_00140</name>
</gene>
<evidence type="ECO:0000259" key="9">
    <source>
        <dbReference type="PROSITE" id="PS51722"/>
    </source>
</evidence>
<evidence type="ECO:0000313" key="11">
    <source>
        <dbReference type="EMBL" id="VEH82916.1"/>
    </source>
</evidence>
<dbReference type="SMART" id="SM00889">
    <property type="entry name" value="EFG_IV"/>
    <property type="match status" value="1"/>
</dbReference>
<dbReference type="SUPFAM" id="SSF52540">
    <property type="entry name" value="P-loop containing nucleoside triphosphate hydrolases"/>
    <property type="match status" value="1"/>
</dbReference>
<dbReference type="NCBIfam" id="TIGR00231">
    <property type="entry name" value="small_GTP"/>
    <property type="match status" value="1"/>
</dbReference>
<comment type="subcellular location">
    <subcellularLocation>
        <location evidence="8">Cytoplasm</location>
    </subcellularLocation>
</comment>
<dbReference type="InterPro" id="IPR041095">
    <property type="entry name" value="EFG_II"/>
</dbReference>
<evidence type="ECO:0000256" key="2">
    <source>
        <dbReference type="ARBA" id="ARBA00017872"/>
    </source>
</evidence>
<dbReference type="Gene3D" id="3.30.230.10">
    <property type="match status" value="1"/>
</dbReference>
<dbReference type="InterPro" id="IPR035649">
    <property type="entry name" value="EFG_V"/>
</dbReference>